<evidence type="ECO:0000256" key="5">
    <source>
        <dbReference type="ARBA" id="ARBA00022679"/>
    </source>
</evidence>
<dbReference type="Pfam" id="PF07730">
    <property type="entry name" value="HisKA_3"/>
    <property type="match status" value="1"/>
</dbReference>
<keyword evidence="4" id="KW-0597">Phosphoprotein</keyword>
<dbReference type="InterPro" id="IPR036890">
    <property type="entry name" value="HATPase_C_sf"/>
</dbReference>
<evidence type="ECO:0000313" key="13">
    <source>
        <dbReference type="EMBL" id="ORA70036.1"/>
    </source>
</evidence>
<dbReference type="InterPro" id="IPR029016">
    <property type="entry name" value="GAF-like_dom_sf"/>
</dbReference>
<evidence type="ECO:0000256" key="4">
    <source>
        <dbReference type="ARBA" id="ARBA00022553"/>
    </source>
</evidence>
<comment type="caution">
    <text evidence="13">The sequence shown here is derived from an EMBL/GenBank/DDBJ whole genome shotgun (WGS) entry which is preliminary data.</text>
</comment>
<keyword evidence="6" id="KW-0479">Metal-binding</keyword>
<dbReference type="CDD" id="cd16917">
    <property type="entry name" value="HATPase_UhpB-NarQ-NarX-like"/>
    <property type="match status" value="1"/>
</dbReference>
<dbReference type="Gene3D" id="3.30.450.40">
    <property type="match status" value="1"/>
</dbReference>
<dbReference type="GO" id="GO:0000155">
    <property type="term" value="F:phosphorelay sensor kinase activity"/>
    <property type="evidence" value="ECO:0007669"/>
    <property type="project" value="InterPro"/>
</dbReference>
<feature type="domain" description="GAF" evidence="11">
    <location>
        <begin position="30"/>
        <end position="178"/>
    </location>
</feature>
<evidence type="ECO:0000256" key="7">
    <source>
        <dbReference type="ARBA" id="ARBA00022777"/>
    </source>
</evidence>
<evidence type="ECO:0008006" key="15">
    <source>
        <dbReference type="Google" id="ProtNLM"/>
    </source>
</evidence>
<dbReference type="InterPro" id="IPR011712">
    <property type="entry name" value="Sig_transdc_His_kin_sub3_dim/P"/>
</dbReference>
<dbReference type="PANTHER" id="PTHR24421:SF56">
    <property type="entry name" value="OXYGEN SENSOR HISTIDINE KINASE RESPONSE REGULATOR DOST"/>
    <property type="match status" value="1"/>
</dbReference>
<evidence type="ECO:0000256" key="6">
    <source>
        <dbReference type="ARBA" id="ARBA00022723"/>
    </source>
</evidence>
<protein>
    <recommendedName>
        <fullName evidence="15">Histidine kinase</fullName>
    </recommendedName>
</protein>
<evidence type="ECO:0000313" key="14">
    <source>
        <dbReference type="Proteomes" id="UP000192801"/>
    </source>
</evidence>
<reference evidence="13 14" key="1">
    <citation type="submission" date="2016-12" db="EMBL/GenBank/DDBJ databases">
        <title>The new phylogeny of genus Mycobacterium.</title>
        <authorList>
            <person name="Tortoli E."/>
            <person name="Trovato A."/>
            <person name="Cirillo D.M."/>
        </authorList>
    </citation>
    <scope>NUCLEOTIDE SEQUENCE [LARGE SCALE GENOMIC DNA]</scope>
    <source>
        <strain evidence="13 14">DSM 45130</strain>
    </source>
</reference>
<evidence type="ECO:0000256" key="8">
    <source>
        <dbReference type="ARBA" id="ARBA00022842"/>
    </source>
</evidence>
<evidence type="ECO:0000256" key="2">
    <source>
        <dbReference type="ARBA" id="ARBA00001971"/>
    </source>
</evidence>
<dbReference type="GO" id="GO:0046983">
    <property type="term" value="F:protein dimerization activity"/>
    <property type="evidence" value="ECO:0007669"/>
    <property type="project" value="InterPro"/>
</dbReference>
<organism evidence="13 14">
    <name type="scientific">Mycolicibacterium insubricum</name>
    <dbReference type="NCBI Taxonomy" id="444597"/>
    <lineage>
        <taxon>Bacteria</taxon>
        <taxon>Bacillati</taxon>
        <taxon>Actinomycetota</taxon>
        <taxon>Actinomycetes</taxon>
        <taxon>Mycobacteriales</taxon>
        <taxon>Mycobacteriaceae</taxon>
        <taxon>Mycolicibacterium</taxon>
    </lineage>
</organism>
<evidence type="ECO:0000259" key="12">
    <source>
        <dbReference type="SMART" id="SM00387"/>
    </source>
</evidence>
<dbReference type="SMART" id="SM00387">
    <property type="entry name" value="HATPase_c"/>
    <property type="match status" value="1"/>
</dbReference>
<dbReference type="SMART" id="SM00065">
    <property type="entry name" value="GAF"/>
    <property type="match status" value="1"/>
</dbReference>
<dbReference type="AlphaFoldDB" id="A0A1X0DC98"/>
<dbReference type="PANTHER" id="PTHR24421">
    <property type="entry name" value="NITRATE/NITRITE SENSOR PROTEIN NARX-RELATED"/>
    <property type="match status" value="1"/>
</dbReference>
<comment type="cofactor">
    <cofactor evidence="1">
        <name>Mg(2+)</name>
        <dbReference type="ChEBI" id="CHEBI:18420"/>
    </cofactor>
</comment>
<name>A0A1X0DC98_9MYCO</name>
<dbReference type="SUPFAM" id="SSF55781">
    <property type="entry name" value="GAF domain-like"/>
    <property type="match status" value="1"/>
</dbReference>
<dbReference type="SUPFAM" id="SSF55874">
    <property type="entry name" value="ATPase domain of HSP90 chaperone/DNA topoisomerase II/histidine kinase"/>
    <property type="match status" value="1"/>
</dbReference>
<dbReference type="Gene3D" id="3.30.565.10">
    <property type="entry name" value="Histidine kinase-like ATPase, C-terminal domain"/>
    <property type="match status" value="1"/>
</dbReference>
<keyword evidence="5" id="KW-0808">Transferase</keyword>
<evidence type="ECO:0000256" key="1">
    <source>
        <dbReference type="ARBA" id="ARBA00001946"/>
    </source>
</evidence>
<dbReference type="GO" id="GO:0070026">
    <property type="term" value="F:nitric oxide binding"/>
    <property type="evidence" value="ECO:0007669"/>
    <property type="project" value="UniProtKB-ARBA"/>
</dbReference>
<evidence type="ECO:0000256" key="9">
    <source>
        <dbReference type="ARBA" id="ARBA00023004"/>
    </source>
</evidence>
<dbReference type="GO" id="GO:0020037">
    <property type="term" value="F:heme binding"/>
    <property type="evidence" value="ECO:0007669"/>
    <property type="project" value="UniProtKB-ARBA"/>
</dbReference>
<dbReference type="GO" id="GO:0000287">
    <property type="term" value="F:magnesium ion binding"/>
    <property type="evidence" value="ECO:0007669"/>
    <property type="project" value="UniProtKB-ARBA"/>
</dbReference>
<feature type="domain" description="Histidine kinase/HSP90-like ATPase" evidence="12">
    <location>
        <begin position="286"/>
        <end position="374"/>
    </location>
</feature>
<dbReference type="GO" id="GO:0070025">
    <property type="term" value="F:carbon monoxide binding"/>
    <property type="evidence" value="ECO:0007669"/>
    <property type="project" value="UniProtKB-ARBA"/>
</dbReference>
<dbReference type="EMBL" id="MVHS01000026">
    <property type="protein sequence ID" value="ORA70036.1"/>
    <property type="molecule type" value="Genomic_DNA"/>
</dbReference>
<dbReference type="InterPro" id="IPR050482">
    <property type="entry name" value="Sensor_HK_TwoCompSys"/>
</dbReference>
<dbReference type="GO" id="GO:0019826">
    <property type="term" value="F:oxygen sensor activity"/>
    <property type="evidence" value="ECO:0007669"/>
    <property type="project" value="UniProtKB-ARBA"/>
</dbReference>
<evidence type="ECO:0000256" key="10">
    <source>
        <dbReference type="ARBA" id="ARBA00023012"/>
    </source>
</evidence>
<dbReference type="FunFam" id="3.30.450.40:FF:000052">
    <property type="entry name" value="Oxygen sensor histidine kinase response regulator DevS/DosS"/>
    <property type="match status" value="1"/>
</dbReference>
<keyword evidence="7" id="KW-0418">Kinase</keyword>
<dbReference type="Proteomes" id="UP000192801">
    <property type="component" value="Unassembled WGS sequence"/>
</dbReference>
<keyword evidence="3" id="KW-0963">Cytoplasm</keyword>
<gene>
    <name evidence="13" type="ORF">BST26_12175</name>
</gene>
<proteinExistence type="predicted"/>
<dbReference type="OrthoDB" id="5241249at2"/>
<dbReference type="Pfam" id="PF13185">
    <property type="entry name" value="GAF_2"/>
    <property type="match status" value="1"/>
</dbReference>
<keyword evidence="9" id="KW-0408">Iron</keyword>
<evidence type="ECO:0000256" key="3">
    <source>
        <dbReference type="ARBA" id="ARBA00022490"/>
    </source>
</evidence>
<dbReference type="InterPro" id="IPR003018">
    <property type="entry name" value="GAF"/>
</dbReference>
<dbReference type="GO" id="GO:0016020">
    <property type="term" value="C:membrane"/>
    <property type="evidence" value="ECO:0007669"/>
    <property type="project" value="InterPro"/>
</dbReference>
<keyword evidence="10" id="KW-0902">Two-component regulatory system</keyword>
<comment type="cofactor">
    <cofactor evidence="2">
        <name>heme</name>
        <dbReference type="ChEBI" id="CHEBI:30413"/>
    </cofactor>
</comment>
<dbReference type="InterPro" id="IPR003594">
    <property type="entry name" value="HATPase_dom"/>
</dbReference>
<dbReference type="RefSeq" id="WP_083031269.1">
    <property type="nucleotide sequence ID" value="NZ_AP022618.1"/>
</dbReference>
<sequence length="374" mass="39933">MAEPAGAEHGVHEIRDGLIDAMLAVTTGLDLEQTLTTIVDTAMRLVDARYGALGVLDRSETALERFIHQGIDEQAAALIGPLPQGRGVLGVLLAEPEPVRIPDVSQHPASVGFPPNHPPMRTFLGVPIRIRDRVYGNLYLTEKADGQLFSADDELVILALAAAAGIAIDNARLSQRMREFDILSDRDRIARDLHDHVIQRLFAVGLSLQGALPSVRSDEVGRRVSSALDDLQEVVQEIRTAIFDLHGGSVTRLRQRLEQTVAQMTAHAPLRSSLHVSGPLSVVDAALADHAEAVVREAVSNVVRHADADTVSVNVTVDDDLTITVVDDGVGMPEAISASGLANLASRARECGGTLDVRPGPGGGTRLEWTAPLP</sequence>
<dbReference type="GO" id="GO:0019825">
    <property type="term" value="F:oxygen binding"/>
    <property type="evidence" value="ECO:0007669"/>
    <property type="project" value="UniProtKB-ARBA"/>
</dbReference>
<accession>A0A1X0DC98</accession>
<evidence type="ECO:0000259" key="11">
    <source>
        <dbReference type="SMART" id="SM00065"/>
    </source>
</evidence>
<keyword evidence="8" id="KW-0460">Magnesium</keyword>
<dbReference type="GO" id="GO:0070483">
    <property type="term" value="P:detection of hypoxia"/>
    <property type="evidence" value="ECO:0007669"/>
    <property type="project" value="UniProtKB-ARBA"/>
</dbReference>
<dbReference type="STRING" id="444597.BST26_12175"/>
<keyword evidence="14" id="KW-1185">Reference proteome</keyword>
<dbReference type="GO" id="GO:0005524">
    <property type="term" value="F:ATP binding"/>
    <property type="evidence" value="ECO:0007669"/>
    <property type="project" value="UniProtKB-ARBA"/>
</dbReference>
<dbReference type="Pfam" id="PF02518">
    <property type="entry name" value="HATPase_c"/>
    <property type="match status" value="1"/>
</dbReference>